<dbReference type="Pfam" id="PF24849">
    <property type="entry name" value="DUF7724"/>
    <property type="match status" value="1"/>
</dbReference>
<organism evidence="2 3">
    <name type="scientific">Treponema ruminis</name>
    <dbReference type="NCBI Taxonomy" id="744515"/>
    <lineage>
        <taxon>Bacteria</taxon>
        <taxon>Pseudomonadati</taxon>
        <taxon>Spirochaetota</taxon>
        <taxon>Spirochaetia</taxon>
        <taxon>Spirochaetales</taxon>
        <taxon>Treponemataceae</taxon>
        <taxon>Treponema</taxon>
    </lineage>
</organism>
<dbReference type="InterPro" id="IPR056141">
    <property type="entry name" value="DUF7724"/>
</dbReference>
<evidence type="ECO:0000259" key="1">
    <source>
        <dbReference type="Pfam" id="PF24849"/>
    </source>
</evidence>
<evidence type="ECO:0000313" key="2">
    <source>
        <dbReference type="EMBL" id="MBB5225964.1"/>
    </source>
</evidence>
<dbReference type="Proteomes" id="UP000518887">
    <property type="component" value="Unassembled WGS sequence"/>
</dbReference>
<comment type="caution">
    <text evidence="2">The sequence shown here is derived from an EMBL/GenBank/DDBJ whole genome shotgun (WGS) entry which is preliminary data.</text>
</comment>
<keyword evidence="3" id="KW-1185">Reference proteome</keyword>
<sequence>MQKSTTAFLSSKGNYSTFSFNGTTLTFLTSKNLERYTKVKKWDNGYIVVMAKNKSKK</sequence>
<name>A0A7W8LLZ9_9SPIR</name>
<dbReference type="RefSeq" id="WP_184658788.1">
    <property type="nucleotide sequence ID" value="NZ_CP031518.1"/>
</dbReference>
<accession>A0A7W8LLZ9</accession>
<dbReference type="AlphaFoldDB" id="A0A7W8LLZ9"/>
<feature type="domain" description="DUF7724" evidence="1">
    <location>
        <begin position="6"/>
        <end position="56"/>
    </location>
</feature>
<protein>
    <recommendedName>
        <fullName evidence="1">DUF7724 domain-containing protein</fullName>
    </recommendedName>
</protein>
<reference evidence="2 3" key="1">
    <citation type="submission" date="2020-08" db="EMBL/GenBank/DDBJ databases">
        <title>Genomic Encyclopedia of Type Strains, Phase IV (KMG-IV): sequencing the most valuable type-strain genomes for metagenomic binning, comparative biology and taxonomic classification.</title>
        <authorList>
            <person name="Goeker M."/>
        </authorList>
    </citation>
    <scope>NUCLEOTIDE SEQUENCE [LARGE SCALE GENOMIC DNA]</scope>
    <source>
        <strain evidence="2 3">DSM 103462</strain>
    </source>
</reference>
<gene>
    <name evidence="2" type="ORF">HNP76_001332</name>
</gene>
<evidence type="ECO:0000313" key="3">
    <source>
        <dbReference type="Proteomes" id="UP000518887"/>
    </source>
</evidence>
<proteinExistence type="predicted"/>
<dbReference type="EMBL" id="JACHFQ010000004">
    <property type="protein sequence ID" value="MBB5225964.1"/>
    <property type="molecule type" value="Genomic_DNA"/>
</dbReference>